<sequence length="278" mass="32066">MFFSLWQVGLDIQMSGVRALAVLKRRYGWQVRYWWYHPLDKGVLQNGNLQKPEKLTEVFRLLAQLLPKNISLRINLPAQRILQKSIPKPDKRLREPACREFIQFNAKKQFAINDQTLSLDYRAPIKNSTSLLMTAAHQQEINAWKNCLENAGLKPNVIDISPCALRYMAAEAKLSQEHILLHQLENEWLWTSPLNTPFRYGLISGTQENIIEELRCVYSDGYRPMSQIYYTGLLEVDPPKNTIPWSPFLAFKQFQPPLPALPMSFALAGGLAVRPKDF</sequence>
<dbReference type="PANTHER" id="PTHR32432">
    <property type="entry name" value="CELL DIVISION PROTEIN FTSA-RELATED"/>
    <property type="match status" value="1"/>
</dbReference>
<evidence type="ECO:0000313" key="2">
    <source>
        <dbReference type="Proteomes" id="UP000216438"/>
    </source>
</evidence>
<dbReference type="InterPro" id="IPR050696">
    <property type="entry name" value="FtsA/MreB"/>
</dbReference>
<dbReference type="PANTHER" id="PTHR32432:SF3">
    <property type="entry name" value="ETHANOLAMINE UTILIZATION PROTEIN EUTJ"/>
    <property type="match status" value="1"/>
</dbReference>
<dbReference type="Proteomes" id="UP000216438">
    <property type="component" value="Chromosome"/>
</dbReference>
<protein>
    <submittedName>
        <fullName evidence="1">Pilus assembly protein HofM</fullName>
    </submittedName>
</protein>
<evidence type="ECO:0000313" key="1">
    <source>
        <dbReference type="EMBL" id="ASX26695.1"/>
    </source>
</evidence>
<dbReference type="SUPFAM" id="SSF53067">
    <property type="entry name" value="Actin-like ATPase domain"/>
    <property type="match status" value="1"/>
</dbReference>
<name>A0A249DZL0_9ENTR</name>
<accession>A0A249DZL0</accession>
<dbReference type="OrthoDB" id="6447548at2"/>
<reference evidence="2" key="1">
    <citation type="submission" date="2016-06" db="EMBL/GenBank/DDBJ databases">
        <authorList>
            <person name="Chen W."/>
            <person name="Hasegawa D.K."/>
        </authorList>
    </citation>
    <scope>NUCLEOTIDE SEQUENCE [LARGE SCALE GENOMIC DNA]</scope>
    <source>
        <strain evidence="2">MEAM1</strain>
    </source>
</reference>
<dbReference type="InterPro" id="IPR043129">
    <property type="entry name" value="ATPase_NBD"/>
</dbReference>
<dbReference type="Gene3D" id="3.30.1490.300">
    <property type="match status" value="1"/>
</dbReference>
<organism evidence="1 2">
    <name type="scientific">Candidatus Hamiltonella defensa</name>
    <name type="common">Bemisia tabaci</name>
    <dbReference type="NCBI Taxonomy" id="672795"/>
    <lineage>
        <taxon>Bacteria</taxon>
        <taxon>Pseudomonadati</taxon>
        <taxon>Pseudomonadota</taxon>
        <taxon>Gammaproteobacteria</taxon>
        <taxon>Enterobacterales</taxon>
        <taxon>Enterobacteriaceae</taxon>
        <taxon>aphid secondary symbionts</taxon>
        <taxon>Candidatus Williamhamiltonella</taxon>
    </lineage>
</organism>
<dbReference type="RefSeq" id="WP_046493370.1">
    <property type="nucleotide sequence ID" value="NZ_CP016303.1"/>
</dbReference>
<dbReference type="AlphaFoldDB" id="A0A249DZL0"/>
<reference evidence="1 2" key="2">
    <citation type="submission" date="2017-09" db="EMBL/GenBank/DDBJ databases">
        <title>The genome of whitefly Bemisia tabaci, a global crop pest, provides novel insights into virus transmission, host adaptation and insecticide resistance.</title>
        <authorList>
            <person name="Kaur N."/>
            <person name="Kliot A."/>
            <person name="Pinheiro P.V."/>
            <person name="Luan J."/>
            <person name="Zheng Y."/>
            <person name="Liu W."/>
            <person name="Sun H."/>
            <person name="Yang X."/>
            <person name="Xu Y."/>
            <person name="Luo Y."/>
            <person name="Kruse A."/>
            <person name="Fisher T.W."/>
            <person name="Nelson D.R."/>
            <person name="Elimelech M."/>
            <person name="MacCoss M."/>
            <person name="Johnson R."/>
            <person name="Cohen E."/>
            <person name="Hunter W.B."/>
            <person name="Brown J.K."/>
            <person name="Jander G."/>
            <person name="Cilia M."/>
            <person name="Douglas A.E."/>
            <person name="Ghanim M."/>
            <person name="Simmons A.M."/>
            <person name="Wintermantel W.M."/>
            <person name="Ling K.-S."/>
            <person name="Fei Z."/>
        </authorList>
    </citation>
    <scope>NUCLEOTIDE SEQUENCE [LARGE SCALE GENOMIC DNA]</scope>
    <source>
        <strain evidence="1 2">MEAM1</strain>
    </source>
</reference>
<dbReference type="Gene3D" id="3.30.420.40">
    <property type="match status" value="1"/>
</dbReference>
<dbReference type="EMBL" id="CP016303">
    <property type="protein sequence ID" value="ASX26695.1"/>
    <property type="molecule type" value="Genomic_DNA"/>
</dbReference>
<proteinExistence type="predicted"/>
<dbReference type="InterPro" id="IPR005883">
    <property type="entry name" value="PilM"/>
</dbReference>
<dbReference type="Pfam" id="PF11104">
    <property type="entry name" value="PilM_2"/>
    <property type="match status" value="1"/>
</dbReference>
<gene>
    <name evidence="1" type="ORF">BA171_06605</name>
</gene>